<gene>
    <name evidence="1" type="ORF">P4706_03725</name>
</gene>
<dbReference type="AlphaFoldDB" id="A0AAW9N290"/>
<evidence type="ECO:0000313" key="2">
    <source>
        <dbReference type="Proteomes" id="UP001307168"/>
    </source>
</evidence>
<keyword evidence="2" id="KW-1185">Reference proteome</keyword>
<sequence>MKKFAALLPKSWLAKTPKALEPRRLGRQAAERERISEIDWNTFKIKKLQALALFACSLGGADRSLFTCP</sequence>
<evidence type="ECO:0000313" key="1">
    <source>
        <dbReference type="EMBL" id="MEC0272174.1"/>
    </source>
</evidence>
<organism evidence="1 2">
    <name type="scientific">Peribacillus castrilensis</name>
    <dbReference type="NCBI Taxonomy" id="2897690"/>
    <lineage>
        <taxon>Bacteria</taxon>
        <taxon>Bacillati</taxon>
        <taxon>Bacillota</taxon>
        <taxon>Bacilli</taxon>
        <taxon>Bacillales</taxon>
        <taxon>Bacillaceae</taxon>
        <taxon>Peribacillus</taxon>
    </lineage>
</organism>
<accession>A0AAW9N290</accession>
<proteinExistence type="predicted"/>
<dbReference type="Proteomes" id="UP001307168">
    <property type="component" value="Unassembled WGS sequence"/>
</dbReference>
<name>A0AAW9N290_9BACI</name>
<dbReference type="RefSeq" id="WP_367406137.1">
    <property type="nucleotide sequence ID" value="NZ_JARNBH010000004.1"/>
</dbReference>
<protein>
    <submittedName>
        <fullName evidence="1">Uncharacterized protein</fullName>
    </submittedName>
</protein>
<reference evidence="1 2" key="1">
    <citation type="submission" date="2023-03" db="EMBL/GenBank/DDBJ databases">
        <title>Bacillus Genome Sequencing.</title>
        <authorList>
            <person name="Dunlap C."/>
        </authorList>
    </citation>
    <scope>NUCLEOTIDE SEQUENCE [LARGE SCALE GENOMIC DNA]</scope>
    <source>
        <strain evidence="1 2">B-41290</strain>
    </source>
</reference>
<comment type="caution">
    <text evidence="1">The sequence shown here is derived from an EMBL/GenBank/DDBJ whole genome shotgun (WGS) entry which is preliminary data.</text>
</comment>
<dbReference type="EMBL" id="JARNBH010000004">
    <property type="protein sequence ID" value="MEC0272174.1"/>
    <property type="molecule type" value="Genomic_DNA"/>
</dbReference>